<organism evidence="1">
    <name type="scientific">marine sediment metagenome</name>
    <dbReference type="NCBI Taxonomy" id="412755"/>
    <lineage>
        <taxon>unclassified sequences</taxon>
        <taxon>metagenomes</taxon>
        <taxon>ecological metagenomes</taxon>
    </lineage>
</organism>
<protein>
    <submittedName>
        <fullName evidence="1">Uncharacterized protein</fullName>
    </submittedName>
</protein>
<dbReference type="EMBL" id="BARS01033743">
    <property type="protein sequence ID" value="GAG27889.1"/>
    <property type="molecule type" value="Genomic_DNA"/>
</dbReference>
<comment type="caution">
    <text evidence="1">The sequence shown here is derived from an EMBL/GenBank/DDBJ whole genome shotgun (WGS) entry which is preliminary data.</text>
</comment>
<sequence>FELWRSVPVGGELYYWWFGAGADRNAGTKKGTGTE</sequence>
<name>X0WAA7_9ZZZZ</name>
<evidence type="ECO:0000313" key="1">
    <source>
        <dbReference type="EMBL" id="GAG27889.1"/>
    </source>
</evidence>
<reference evidence="1" key="1">
    <citation type="journal article" date="2014" name="Front. Microbiol.">
        <title>High frequency of phylogenetically diverse reductive dehalogenase-homologous genes in deep subseafloor sedimentary metagenomes.</title>
        <authorList>
            <person name="Kawai M."/>
            <person name="Futagami T."/>
            <person name="Toyoda A."/>
            <person name="Takaki Y."/>
            <person name="Nishi S."/>
            <person name="Hori S."/>
            <person name="Arai W."/>
            <person name="Tsubouchi T."/>
            <person name="Morono Y."/>
            <person name="Uchiyama I."/>
            <person name="Ito T."/>
            <person name="Fujiyama A."/>
            <person name="Inagaki F."/>
            <person name="Takami H."/>
        </authorList>
    </citation>
    <scope>NUCLEOTIDE SEQUENCE</scope>
    <source>
        <strain evidence="1">Expedition CK06-06</strain>
    </source>
</reference>
<proteinExistence type="predicted"/>
<feature type="non-terminal residue" evidence="1">
    <location>
        <position position="1"/>
    </location>
</feature>
<dbReference type="AlphaFoldDB" id="X0WAA7"/>
<accession>X0WAA7</accession>
<gene>
    <name evidence="1" type="ORF">S01H1_52215</name>
</gene>